<evidence type="ECO:0000256" key="6">
    <source>
        <dbReference type="ARBA" id="ARBA00023242"/>
    </source>
</evidence>
<dbReference type="OrthoDB" id="1883964at2759"/>
<reference evidence="9 10" key="1">
    <citation type="journal article" date="2014" name="Nature">
        <title>The genome of the recently domesticated crop plant sugar beet (Beta vulgaris).</title>
        <authorList>
            <person name="Dohm J.C."/>
            <person name="Minoche A.E."/>
            <person name="Holtgrawe D."/>
            <person name="Capella-Gutierrez S."/>
            <person name="Zakrzewski F."/>
            <person name="Tafer H."/>
            <person name="Rupp O."/>
            <person name="Sorensen T.R."/>
            <person name="Stracke R."/>
            <person name="Reinhardt R."/>
            <person name="Goesmann A."/>
            <person name="Kraft T."/>
            <person name="Schulz B."/>
            <person name="Stadler P.F."/>
            <person name="Schmidt T."/>
            <person name="Gabaldon T."/>
            <person name="Lehrach H."/>
            <person name="Weisshaar B."/>
            <person name="Himmelbauer H."/>
        </authorList>
    </citation>
    <scope>NUCLEOTIDE SEQUENCE [LARGE SCALE GENOMIC DNA]</scope>
    <source>
        <tissue evidence="9">Taproot</tissue>
    </source>
</reference>
<accession>A0A0J8B270</accession>
<keyword evidence="10" id="KW-1185">Reference proteome</keyword>
<evidence type="ECO:0000256" key="4">
    <source>
        <dbReference type="ARBA" id="ARBA00023125"/>
    </source>
</evidence>
<evidence type="ECO:0000256" key="7">
    <source>
        <dbReference type="RuleBase" id="RU367160"/>
    </source>
</evidence>
<dbReference type="Proteomes" id="UP000035740">
    <property type="component" value="Unassembled WGS sequence"/>
</dbReference>
<evidence type="ECO:0000313" key="9">
    <source>
        <dbReference type="EMBL" id="KMS95174.1"/>
    </source>
</evidence>
<dbReference type="PANTHER" id="PTHR31421:SF3">
    <property type="entry name" value="PROTEIN BASIC PENTACYSTEINE4"/>
    <property type="match status" value="1"/>
</dbReference>
<comment type="function">
    <text evidence="7">Transcriptional regulator that specifically binds to GA-rich elements (GAGA-repeats) present in regulatory sequences of genes involved in developmental processes.</text>
</comment>
<evidence type="ECO:0000313" key="10">
    <source>
        <dbReference type="Proteomes" id="UP000035740"/>
    </source>
</evidence>
<dbReference type="OMA" id="RHKMEYY"/>
<evidence type="ECO:0000256" key="5">
    <source>
        <dbReference type="ARBA" id="ARBA00023163"/>
    </source>
</evidence>
<dbReference type="InterPro" id="IPR010409">
    <property type="entry name" value="GAGA-bd_tscrpt_act"/>
</dbReference>
<dbReference type="Gramene" id="KMS95174">
    <property type="protein sequence ID" value="KMS95174"/>
    <property type="gene ID" value="BVRB_011610"/>
</dbReference>
<evidence type="ECO:0000256" key="2">
    <source>
        <dbReference type="ARBA" id="ARBA00007911"/>
    </source>
</evidence>
<dbReference type="EMBL" id="KQ090525">
    <property type="protein sequence ID" value="KMS95174.1"/>
    <property type="molecule type" value="Genomic_DNA"/>
</dbReference>
<name>A0A0J8B270_BETVV</name>
<dbReference type="GO" id="GO:0043565">
    <property type="term" value="F:sequence-specific DNA binding"/>
    <property type="evidence" value="ECO:0007669"/>
    <property type="project" value="TreeGrafter"/>
</dbReference>
<dbReference type="Pfam" id="PF06217">
    <property type="entry name" value="GAGA_bind"/>
    <property type="match status" value="1"/>
</dbReference>
<dbReference type="PANTHER" id="PTHR31421">
    <property type="entry name" value="PROTEIN BASIC PENTACYSTEINE3"/>
    <property type="match status" value="1"/>
</dbReference>
<feature type="region of interest" description="Disordered" evidence="8">
    <location>
        <begin position="145"/>
        <end position="172"/>
    </location>
</feature>
<dbReference type="GO" id="GO:0009723">
    <property type="term" value="P:response to ethylene"/>
    <property type="evidence" value="ECO:0007669"/>
    <property type="project" value="TreeGrafter"/>
</dbReference>
<comment type="similarity">
    <text evidence="2 7">Belongs to the BBR/BPC family.</text>
</comment>
<gene>
    <name evidence="9" type="ORF">BVRB_011610</name>
</gene>
<keyword evidence="6 7" id="KW-0539">Nucleus</keyword>
<dbReference type="SMART" id="SM01226">
    <property type="entry name" value="GAGA_bind"/>
    <property type="match status" value="1"/>
</dbReference>
<keyword evidence="5 7" id="KW-0804">Transcription</keyword>
<dbReference type="GO" id="GO:0003700">
    <property type="term" value="F:DNA-binding transcription factor activity"/>
    <property type="evidence" value="ECO:0007669"/>
    <property type="project" value="UniProtKB-UniRule"/>
</dbReference>
<dbReference type="KEGG" id="bvg:104884738"/>
<keyword evidence="3 7" id="KW-0805">Transcription regulation</keyword>
<evidence type="ECO:0000256" key="3">
    <source>
        <dbReference type="ARBA" id="ARBA00023015"/>
    </source>
</evidence>
<dbReference type="eggNOG" id="ENOG502R48X">
    <property type="taxonomic scope" value="Eukaryota"/>
</dbReference>
<protein>
    <recommendedName>
        <fullName evidence="7">GAGA-binding transcriptional activator</fullName>
    </recommendedName>
</protein>
<evidence type="ECO:0000256" key="1">
    <source>
        <dbReference type="ARBA" id="ARBA00004123"/>
    </source>
</evidence>
<organism evidence="9 10">
    <name type="scientific">Beta vulgaris subsp. vulgaris</name>
    <name type="common">Beet</name>
    <dbReference type="NCBI Taxonomy" id="3555"/>
    <lineage>
        <taxon>Eukaryota</taxon>
        <taxon>Viridiplantae</taxon>
        <taxon>Streptophyta</taxon>
        <taxon>Embryophyta</taxon>
        <taxon>Tracheophyta</taxon>
        <taxon>Spermatophyta</taxon>
        <taxon>Magnoliopsida</taxon>
        <taxon>eudicotyledons</taxon>
        <taxon>Gunneridae</taxon>
        <taxon>Pentapetalae</taxon>
        <taxon>Caryophyllales</taxon>
        <taxon>Chenopodiaceae</taxon>
        <taxon>Betoideae</taxon>
        <taxon>Beta</taxon>
    </lineage>
</organism>
<keyword evidence="4 7" id="KW-0238">DNA-binding</keyword>
<dbReference type="GO" id="GO:0005634">
    <property type="term" value="C:nucleus"/>
    <property type="evidence" value="ECO:0007669"/>
    <property type="project" value="UniProtKB-SubCell"/>
</dbReference>
<sequence>MDVGGHRGGARHKCDNIRESCPWNMVAYQHQAKEQNALHMNRKLLNIIAERDDAIEEMNRALHEKRRALEERETAISQRNLAIKERDDAVMERDNVLNALQNSMKQQPLSCGVQHGTNRLADQSYVTHEMHFLDAFCRTAVASGCNKSPQPKKMKESKGCASKSRREKQTSDHLKVRNNLYGESLGLNRVDYDDSIMPAPGCSCTGIFRQCYKWGTGGWQSSCCTTTISVYPLPPAPNKRYARLGGRKMSGSVFSKLLSRLALEGFDFSIPVDMKDHWSKHGTNRYITIK</sequence>
<proteinExistence type="inferred from homology"/>
<dbReference type="AlphaFoldDB" id="A0A0J8B270"/>
<evidence type="ECO:0000256" key="8">
    <source>
        <dbReference type="SAM" id="MobiDB-lite"/>
    </source>
</evidence>
<comment type="subcellular location">
    <subcellularLocation>
        <location evidence="1 7">Nucleus</location>
    </subcellularLocation>
</comment>